<dbReference type="GO" id="GO:0016747">
    <property type="term" value="F:acyltransferase activity, transferring groups other than amino-acyl groups"/>
    <property type="evidence" value="ECO:0007669"/>
    <property type="project" value="InterPro"/>
</dbReference>
<feature type="domain" description="N-acetyltransferase" evidence="4">
    <location>
        <begin position="181"/>
        <end position="333"/>
    </location>
</feature>
<keyword evidence="1 5" id="KW-0808">Transferase</keyword>
<reference evidence="5 6" key="1">
    <citation type="journal article" date="2013" name="Stand. Genomic Sci.">
        <title>Genomic Encyclopedia of Type Strains, Phase I: The one thousand microbial genomes (KMG-I) project.</title>
        <authorList>
            <person name="Kyrpides N.C."/>
            <person name="Woyke T."/>
            <person name="Eisen J.A."/>
            <person name="Garrity G."/>
            <person name="Lilburn T.G."/>
            <person name="Beck B.J."/>
            <person name="Whitman W.B."/>
            <person name="Hugenholtz P."/>
            <person name="Klenk H.P."/>
        </authorList>
    </citation>
    <scope>NUCLEOTIDE SEQUENCE [LARGE SCALE GENOMIC DNA]</scope>
    <source>
        <strain evidence="5 6">DSM 45044</strain>
    </source>
</reference>
<feature type="region of interest" description="Disordered" evidence="3">
    <location>
        <begin position="460"/>
        <end position="493"/>
    </location>
</feature>
<evidence type="ECO:0000259" key="4">
    <source>
        <dbReference type="PROSITE" id="PS51186"/>
    </source>
</evidence>
<evidence type="ECO:0000256" key="2">
    <source>
        <dbReference type="ARBA" id="ARBA00023315"/>
    </source>
</evidence>
<keyword evidence="6" id="KW-1185">Reference proteome</keyword>
<organism evidence="5 6">
    <name type="scientific">Stackebrandtia albiflava</name>
    <dbReference type="NCBI Taxonomy" id="406432"/>
    <lineage>
        <taxon>Bacteria</taxon>
        <taxon>Bacillati</taxon>
        <taxon>Actinomycetota</taxon>
        <taxon>Actinomycetes</taxon>
        <taxon>Glycomycetales</taxon>
        <taxon>Glycomycetaceae</taxon>
        <taxon>Stackebrandtia</taxon>
    </lineage>
</organism>
<dbReference type="PANTHER" id="PTHR43877:SF1">
    <property type="entry name" value="ACETYLTRANSFERASE"/>
    <property type="match status" value="1"/>
</dbReference>
<dbReference type="AlphaFoldDB" id="A0A562ULN1"/>
<keyword evidence="2" id="KW-0012">Acyltransferase</keyword>
<gene>
    <name evidence="5" type="ORF">LX16_5254</name>
</gene>
<proteinExistence type="predicted"/>
<dbReference type="InterPro" id="IPR016181">
    <property type="entry name" value="Acyl_CoA_acyltransferase"/>
</dbReference>
<feature type="domain" description="N-acetyltransferase" evidence="4">
    <location>
        <begin position="8"/>
        <end position="156"/>
    </location>
</feature>
<dbReference type="InterPro" id="IPR000182">
    <property type="entry name" value="GNAT_dom"/>
</dbReference>
<evidence type="ECO:0000256" key="3">
    <source>
        <dbReference type="SAM" id="MobiDB-lite"/>
    </source>
</evidence>
<dbReference type="Pfam" id="PF00583">
    <property type="entry name" value="Acetyltransf_1"/>
    <property type="match status" value="2"/>
</dbReference>
<accession>A0A562ULN1</accession>
<dbReference type="Proteomes" id="UP000321617">
    <property type="component" value="Unassembled WGS sequence"/>
</dbReference>
<dbReference type="PROSITE" id="PS51186">
    <property type="entry name" value="GNAT"/>
    <property type="match status" value="2"/>
</dbReference>
<sequence>MIHIQAPERLDTADTARWHRILAAASATDTPAAPVPTAERLHHRLTGTSLDSRRVYRLAVDESGELVGAAGLRLFDSEGQAHLAELELVVDPAHRRHGTGSRLLEEITAAARADGRRSVITEVADGGPAEAFHRRHGFDRMLTLHMLSLDLAETRDDDRFDAEGDDHAGYDLVRWRGVAPAQWRAGFVTAKNAMNDMPVGDMDYGTVGWDVDRIVRMAEVIAARGDVLLTVAAVKGDSVAGYTEVVVSPEGTVAQQYDTVVVPEHRGHGLGFRMKAHMVRDLASEFPGVTRLVTDNAEQNRHMRAVNDRLGFRLDRIVHEYQLTWLPGAASRGLGEFDRDALTGQGERVPVEGVLGRGLQESDEPRVHGHGRLLAGHLGTEQLGHGQASTVRFHGPAHVVAVGDRADGPVVERDGELGPREQALGLGVAGDPLRDETAAPQGFAVGDGVGGAVFGGTVGLGRRGGAARQRRGQRHGGHHAPDSPHAGMTRHGP</sequence>
<evidence type="ECO:0000313" key="6">
    <source>
        <dbReference type="Proteomes" id="UP000321617"/>
    </source>
</evidence>
<name>A0A562ULN1_9ACTN</name>
<dbReference type="EMBL" id="VLLL01000012">
    <property type="protein sequence ID" value="TWJ06517.1"/>
    <property type="molecule type" value="Genomic_DNA"/>
</dbReference>
<evidence type="ECO:0000313" key="5">
    <source>
        <dbReference type="EMBL" id="TWJ06517.1"/>
    </source>
</evidence>
<dbReference type="PANTHER" id="PTHR43877">
    <property type="entry name" value="AMINOALKYLPHOSPHONATE N-ACETYLTRANSFERASE-RELATED-RELATED"/>
    <property type="match status" value="1"/>
</dbReference>
<protein>
    <submittedName>
        <fullName evidence="5">Acetyltransferase (GNAT) family protein</fullName>
    </submittedName>
</protein>
<dbReference type="SUPFAM" id="SSF55729">
    <property type="entry name" value="Acyl-CoA N-acyltransferases (Nat)"/>
    <property type="match status" value="2"/>
</dbReference>
<dbReference type="InterPro" id="IPR050832">
    <property type="entry name" value="Bact_Acetyltransf"/>
</dbReference>
<feature type="compositionally biased region" description="Basic residues" evidence="3">
    <location>
        <begin position="468"/>
        <end position="478"/>
    </location>
</feature>
<dbReference type="CDD" id="cd04301">
    <property type="entry name" value="NAT_SF"/>
    <property type="match status" value="1"/>
</dbReference>
<evidence type="ECO:0000256" key="1">
    <source>
        <dbReference type="ARBA" id="ARBA00022679"/>
    </source>
</evidence>
<dbReference type="Gene3D" id="3.40.630.30">
    <property type="match status" value="1"/>
</dbReference>
<comment type="caution">
    <text evidence="5">The sequence shown here is derived from an EMBL/GenBank/DDBJ whole genome shotgun (WGS) entry which is preliminary data.</text>
</comment>